<gene>
    <name evidence="1" type="ORF">LITE_LOCUS10269</name>
</gene>
<organism evidence="1 2">
    <name type="scientific">Linum tenue</name>
    <dbReference type="NCBI Taxonomy" id="586396"/>
    <lineage>
        <taxon>Eukaryota</taxon>
        <taxon>Viridiplantae</taxon>
        <taxon>Streptophyta</taxon>
        <taxon>Embryophyta</taxon>
        <taxon>Tracheophyta</taxon>
        <taxon>Spermatophyta</taxon>
        <taxon>Magnoliopsida</taxon>
        <taxon>eudicotyledons</taxon>
        <taxon>Gunneridae</taxon>
        <taxon>Pentapetalae</taxon>
        <taxon>rosids</taxon>
        <taxon>fabids</taxon>
        <taxon>Malpighiales</taxon>
        <taxon>Linaceae</taxon>
        <taxon>Linum</taxon>
    </lineage>
</organism>
<accession>A0AAV0IP44</accession>
<dbReference type="EMBL" id="CAMGYJ010000004">
    <property type="protein sequence ID" value="CAI0399375.1"/>
    <property type="molecule type" value="Genomic_DNA"/>
</dbReference>
<keyword evidence="2" id="KW-1185">Reference proteome</keyword>
<dbReference type="Proteomes" id="UP001154282">
    <property type="component" value="Unassembled WGS sequence"/>
</dbReference>
<sequence length="51" mass="5350">MFQTCQSGALFSLCGSAPRKLGLARSPTGGHCPEIQRAAHSSMGSCGFPYF</sequence>
<dbReference type="AlphaFoldDB" id="A0AAV0IP44"/>
<reference evidence="1" key="1">
    <citation type="submission" date="2022-08" db="EMBL/GenBank/DDBJ databases">
        <authorList>
            <person name="Gutierrez-Valencia J."/>
        </authorList>
    </citation>
    <scope>NUCLEOTIDE SEQUENCE</scope>
</reference>
<comment type="caution">
    <text evidence="1">The sequence shown here is derived from an EMBL/GenBank/DDBJ whole genome shotgun (WGS) entry which is preliminary data.</text>
</comment>
<evidence type="ECO:0000313" key="1">
    <source>
        <dbReference type="EMBL" id="CAI0399375.1"/>
    </source>
</evidence>
<protein>
    <submittedName>
        <fullName evidence="1">Uncharacterized protein</fullName>
    </submittedName>
</protein>
<evidence type="ECO:0000313" key="2">
    <source>
        <dbReference type="Proteomes" id="UP001154282"/>
    </source>
</evidence>
<name>A0AAV0IP44_9ROSI</name>
<proteinExistence type="predicted"/>